<protein>
    <submittedName>
        <fullName evidence="1">Uncharacterized protein</fullName>
    </submittedName>
</protein>
<accession>A0A1M5HNS9</accession>
<gene>
    <name evidence="1" type="ORF">SAMN03080594_11632</name>
</gene>
<evidence type="ECO:0000313" key="2">
    <source>
        <dbReference type="Proteomes" id="UP000184406"/>
    </source>
</evidence>
<reference evidence="2" key="1">
    <citation type="submission" date="2016-11" db="EMBL/GenBank/DDBJ databases">
        <authorList>
            <person name="Varghese N."/>
            <person name="Submissions S."/>
        </authorList>
    </citation>
    <scope>NUCLEOTIDE SEQUENCE [LARGE SCALE GENOMIC DNA]</scope>
    <source>
        <strain evidence="2">DSM 17539</strain>
    </source>
</reference>
<organism evidence="1 2">
    <name type="scientific">Arenibacter palladensis</name>
    <dbReference type="NCBI Taxonomy" id="237373"/>
    <lineage>
        <taxon>Bacteria</taxon>
        <taxon>Pseudomonadati</taxon>
        <taxon>Bacteroidota</taxon>
        <taxon>Flavobacteriia</taxon>
        <taxon>Flavobacteriales</taxon>
        <taxon>Flavobacteriaceae</taxon>
        <taxon>Arenibacter</taxon>
    </lineage>
</organism>
<proteinExistence type="predicted"/>
<dbReference type="EMBL" id="FQUX01000016">
    <property type="protein sequence ID" value="SHG17616.1"/>
    <property type="molecule type" value="Genomic_DNA"/>
</dbReference>
<dbReference type="AlphaFoldDB" id="A0A1M5HNS9"/>
<dbReference type="RefSeq" id="WP_218587961.1">
    <property type="nucleotide sequence ID" value="NZ_FQUX01000016.1"/>
</dbReference>
<name>A0A1M5HNS9_9FLAO</name>
<dbReference type="Proteomes" id="UP000184406">
    <property type="component" value="Unassembled WGS sequence"/>
</dbReference>
<feature type="non-terminal residue" evidence="1">
    <location>
        <position position="1"/>
    </location>
</feature>
<keyword evidence="2" id="KW-1185">Reference proteome</keyword>
<evidence type="ECO:0000313" key="1">
    <source>
        <dbReference type="EMBL" id="SHG17616.1"/>
    </source>
</evidence>
<sequence>FENMTLKDNSLTATIYPLDYTNGDNVTLNNVNVITTALDGCFKVSGSNNTIQSSSLVTCN</sequence>